<dbReference type="KEGG" id="izh:FEM41_10665"/>
<dbReference type="Proteomes" id="UP000302163">
    <property type="component" value="Chromosome"/>
</dbReference>
<gene>
    <name evidence="2" type="ORF">FEM41_10665</name>
</gene>
<dbReference type="Pfam" id="PF01425">
    <property type="entry name" value="Amidase"/>
    <property type="match status" value="2"/>
</dbReference>
<dbReference type="EMBL" id="CP040428">
    <property type="protein sequence ID" value="QCT20079.1"/>
    <property type="molecule type" value="Genomic_DNA"/>
</dbReference>
<dbReference type="PROSITE" id="PS00571">
    <property type="entry name" value="AMIDASES"/>
    <property type="match status" value="1"/>
</dbReference>
<organism evidence="2 3">
    <name type="scientific">Jejubacter calystegiae</name>
    <dbReference type="NCBI Taxonomy" id="2579935"/>
    <lineage>
        <taxon>Bacteria</taxon>
        <taxon>Pseudomonadati</taxon>
        <taxon>Pseudomonadota</taxon>
        <taxon>Gammaproteobacteria</taxon>
        <taxon>Enterobacterales</taxon>
        <taxon>Enterobacteriaceae</taxon>
        <taxon>Jejubacter</taxon>
    </lineage>
</organism>
<accession>A0A4P8YHC5</accession>
<name>A0A4P8YHC5_9ENTR</name>
<evidence type="ECO:0000313" key="2">
    <source>
        <dbReference type="EMBL" id="QCT20079.1"/>
    </source>
</evidence>
<dbReference type="PANTHER" id="PTHR46310:SF7">
    <property type="entry name" value="AMIDASE 1"/>
    <property type="match status" value="1"/>
</dbReference>
<feature type="domain" description="Amidase" evidence="1">
    <location>
        <begin position="27"/>
        <end position="175"/>
    </location>
</feature>
<dbReference type="SUPFAM" id="SSF75304">
    <property type="entry name" value="Amidase signature (AS) enzymes"/>
    <property type="match status" value="1"/>
</dbReference>
<sequence length="374" mass="38692">MSKLNRIPCTPQGYIATCAIGDGSLTFAVKDTLDVAGYPTRAGSLALENAPPAARHARVIAQLLAAGCRLTGKTTLHELAFGVTGINPGAGTPVNSLYPHLIPGGSSSGSATVVASGSVDFAIGTDTGGSVRMPAACCGVVGLKPGFGRVSRAGVLPAASSLDCVGFFTRDLATSGEVLARLGLDDAAPQNPALTPAFLSGLALPEIDSLLLKRLGDDVETAVLPGLEAAHEAGLYLIGHENWQAFSGLCDHPALLPDVRQRIARGAEITPQMLAQAEAVRADFSREVDTLLERHGLLLLPALPALPPTLEEARDPLAAVTLTRLLRPFNLSGHPALTIPAGEIDGRPVALQIVAAKGQEAALVRAAGRWFHHR</sequence>
<dbReference type="RefSeq" id="WP_138095955.1">
    <property type="nucleotide sequence ID" value="NZ_CP040428.1"/>
</dbReference>
<evidence type="ECO:0000259" key="1">
    <source>
        <dbReference type="Pfam" id="PF01425"/>
    </source>
</evidence>
<dbReference type="AlphaFoldDB" id="A0A4P8YHC5"/>
<feature type="domain" description="Amidase" evidence="1">
    <location>
        <begin position="253"/>
        <end position="363"/>
    </location>
</feature>
<reference evidence="2 3" key="1">
    <citation type="submission" date="2019-05" db="EMBL/GenBank/DDBJ databases">
        <title>Complete genome sequence of Izhakiella calystegiae KSNA2, an endophyte isolated from beach morning glory (Calystegia soldanella).</title>
        <authorList>
            <person name="Jiang L."/>
            <person name="Jeong J.C."/>
            <person name="Kim C.Y."/>
            <person name="Kim D.H."/>
            <person name="Kim S.W."/>
            <person name="Lee j."/>
        </authorList>
    </citation>
    <scope>NUCLEOTIDE SEQUENCE [LARGE SCALE GENOMIC DNA]</scope>
    <source>
        <strain evidence="2 3">KSNA2</strain>
    </source>
</reference>
<proteinExistence type="predicted"/>
<evidence type="ECO:0000313" key="3">
    <source>
        <dbReference type="Proteomes" id="UP000302163"/>
    </source>
</evidence>
<dbReference type="InterPro" id="IPR036928">
    <property type="entry name" value="AS_sf"/>
</dbReference>
<keyword evidence="3" id="KW-1185">Reference proteome</keyword>
<dbReference type="InterPro" id="IPR023631">
    <property type="entry name" value="Amidase_dom"/>
</dbReference>
<dbReference type="OrthoDB" id="9811471at2"/>
<dbReference type="InterPro" id="IPR020556">
    <property type="entry name" value="Amidase_CS"/>
</dbReference>
<dbReference type="PANTHER" id="PTHR46310">
    <property type="entry name" value="AMIDASE 1"/>
    <property type="match status" value="1"/>
</dbReference>
<dbReference type="Gene3D" id="3.90.1300.10">
    <property type="entry name" value="Amidase signature (AS) domain"/>
    <property type="match status" value="2"/>
</dbReference>
<protein>
    <submittedName>
        <fullName evidence="2">Amidase</fullName>
    </submittedName>
</protein>